<protein>
    <submittedName>
        <fullName evidence="1">OmpA family protein</fullName>
    </submittedName>
</protein>
<dbReference type="Gene3D" id="3.30.1330.60">
    <property type="entry name" value="OmpA-like domain"/>
    <property type="match status" value="1"/>
</dbReference>
<evidence type="ECO:0000313" key="1">
    <source>
        <dbReference type="EMBL" id="PVX75205.1"/>
    </source>
</evidence>
<organism evidence="1 2">
    <name type="scientific">Paraburkholderia unamae</name>
    <dbReference type="NCBI Taxonomy" id="219649"/>
    <lineage>
        <taxon>Bacteria</taxon>
        <taxon>Pseudomonadati</taxon>
        <taxon>Pseudomonadota</taxon>
        <taxon>Betaproteobacteria</taxon>
        <taxon>Burkholderiales</taxon>
        <taxon>Burkholderiaceae</taxon>
        <taxon>Paraburkholderia</taxon>
    </lineage>
</organism>
<name>A0ABX5KJA9_9BURK</name>
<sequence length="169" mass="18577">MLRMDCLSLRSTNSLAMLAKTALHPDFTISGFPEYATGPTTLAPEQQRILRDAVIAIARSQVTLQPVAAAIIVGHADKALRKPLQERASFELDISQKRATAAAQSLIQELITQSCGAHYAKTFRYLAFGIGNAKPRHANALNEQQMRENRRIEISLVVTWLGLPHCGTN</sequence>
<proteinExistence type="predicted"/>
<dbReference type="SUPFAM" id="SSF103088">
    <property type="entry name" value="OmpA-like"/>
    <property type="match status" value="1"/>
</dbReference>
<dbReference type="InterPro" id="IPR036737">
    <property type="entry name" value="OmpA-like_sf"/>
</dbReference>
<gene>
    <name evidence="1" type="ORF">C7402_118137</name>
</gene>
<evidence type="ECO:0000313" key="2">
    <source>
        <dbReference type="Proteomes" id="UP000245712"/>
    </source>
</evidence>
<keyword evidence="2" id="KW-1185">Reference proteome</keyword>
<dbReference type="Proteomes" id="UP000245712">
    <property type="component" value="Unassembled WGS sequence"/>
</dbReference>
<dbReference type="EMBL" id="QEOB01000018">
    <property type="protein sequence ID" value="PVX75205.1"/>
    <property type="molecule type" value="Genomic_DNA"/>
</dbReference>
<comment type="caution">
    <text evidence="1">The sequence shown here is derived from an EMBL/GenBank/DDBJ whole genome shotgun (WGS) entry which is preliminary data.</text>
</comment>
<reference evidence="1 2" key="1">
    <citation type="submission" date="2018-05" db="EMBL/GenBank/DDBJ databases">
        <title>Genomic Encyclopedia of Type Strains, Phase IV (KMG-V): Genome sequencing to study the core and pangenomes of soil and plant-associated prokaryotes.</title>
        <authorList>
            <person name="Whitman W."/>
        </authorList>
    </citation>
    <scope>NUCLEOTIDE SEQUENCE [LARGE SCALE GENOMIC DNA]</scope>
    <source>
        <strain evidence="1 2">SCZa-39</strain>
    </source>
</reference>
<accession>A0ABX5KJA9</accession>